<dbReference type="GO" id="GO:0020037">
    <property type="term" value="F:heme binding"/>
    <property type="evidence" value="ECO:0007669"/>
    <property type="project" value="InterPro"/>
</dbReference>
<keyword evidence="1 4" id="KW-0349">Heme</keyword>
<evidence type="ECO:0000256" key="3">
    <source>
        <dbReference type="ARBA" id="ARBA00023004"/>
    </source>
</evidence>
<feature type="domain" description="Cytochrome c" evidence="5">
    <location>
        <begin position="394"/>
        <end position="564"/>
    </location>
</feature>
<evidence type="ECO:0000259" key="5">
    <source>
        <dbReference type="PROSITE" id="PS51007"/>
    </source>
</evidence>
<dbReference type="GO" id="GO:0004130">
    <property type="term" value="F:cytochrome-c peroxidase activity"/>
    <property type="evidence" value="ECO:0007669"/>
    <property type="project" value="TreeGrafter"/>
</dbReference>
<keyword evidence="2 4" id="KW-0479">Metal-binding</keyword>
<protein>
    <recommendedName>
        <fullName evidence="5">Cytochrome c domain-containing protein</fullName>
    </recommendedName>
</protein>
<dbReference type="InterPro" id="IPR047758">
    <property type="entry name" value="CytoC_perox"/>
</dbReference>
<evidence type="ECO:0000313" key="6">
    <source>
        <dbReference type="EMBL" id="MBJ7539960.1"/>
    </source>
</evidence>
<dbReference type="AlphaFoldDB" id="A0A934JZ61"/>
<dbReference type="GO" id="GO:0046872">
    <property type="term" value="F:metal ion binding"/>
    <property type="evidence" value="ECO:0007669"/>
    <property type="project" value="UniProtKB-KW"/>
</dbReference>
<dbReference type="Proteomes" id="UP000628710">
    <property type="component" value="Unassembled WGS sequence"/>
</dbReference>
<organism evidence="6 7">
    <name type="scientific">Marinomonas transparens</name>
    <dbReference type="NCBI Taxonomy" id="2795388"/>
    <lineage>
        <taxon>Bacteria</taxon>
        <taxon>Pseudomonadati</taxon>
        <taxon>Pseudomonadota</taxon>
        <taxon>Gammaproteobacteria</taxon>
        <taxon>Oceanospirillales</taxon>
        <taxon>Oceanospirillaceae</taxon>
        <taxon>Marinomonas</taxon>
    </lineage>
</organism>
<evidence type="ECO:0000313" key="7">
    <source>
        <dbReference type="Proteomes" id="UP000628710"/>
    </source>
</evidence>
<dbReference type="InterPro" id="IPR036909">
    <property type="entry name" value="Cyt_c-like_dom_sf"/>
</dbReference>
<accession>A0A934JZ61</accession>
<dbReference type="PANTHER" id="PTHR30600:SF9">
    <property type="entry name" value="BLR7738 PROTEIN"/>
    <property type="match status" value="1"/>
</dbReference>
<dbReference type="GO" id="GO:0009055">
    <property type="term" value="F:electron transfer activity"/>
    <property type="evidence" value="ECO:0007669"/>
    <property type="project" value="InterPro"/>
</dbReference>
<gene>
    <name evidence="6" type="ORF">I8J31_20000</name>
</gene>
<dbReference type="InterPro" id="IPR009056">
    <property type="entry name" value="Cyt_c-like_dom"/>
</dbReference>
<dbReference type="NCBIfam" id="NF040606">
    <property type="entry name" value="CytoC_perox"/>
    <property type="match status" value="1"/>
</dbReference>
<proteinExistence type="predicted"/>
<dbReference type="Gene3D" id="1.10.760.10">
    <property type="entry name" value="Cytochrome c-like domain"/>
    <property type="match status" value="1"/>
</dbReference>
<sequence length="715" mass="79133">MYLLNRVGQHKKKWLVCLLVIIAIVLVIRSDAVQAVFQQLRPKPLPELEVKGVNGWLPQVWLEQNWGNERDNPSDDTKKYHHLSQGTRTIPMPYDWFVNLETASSSLLLMPFTSEKKFIDNDHLLRLGFIRSKENSLNNPDGLPVGFARTFSQNMTGIKGQTETVGFTCAACHTSHFVHDDGVQGPLEYIVEGGPATTDFGLLQSNLTAAIGQLLLSAKVPFMGARFDRFARNVLGAEYSPATKTTLSSDLLRFATSQLDNGDTIQVTEGFTRLDALNRIGNAVFSDNIDRPQNKAPIDAPVNYPHLWTTSWFDWVQYDASVMGPLIRNVGEALGVKAFNDVKSPMEENRFSSSIPVGNLVWIENFLSGPQPTKETGFRGLVAPKWLMTKVDDELASAGRQVYDSHCAACHLPDVASSDIWDKGHMAPIEWMAGGQKKQTADVLKLNVIPLARIGTDRGQAKVMINRTMDTSGDVNGTIIEKVSGMQINSDICARDFNQATEDELALIDDTTGDQSSLYEVKKGQDDFIPLQERWVTDGANISFGYALAATVEQTINAWFKDNGLSDPRLQEKLKGGRPNCIQAGMGYKARPLNGVWATAPFLHNGSVASLRDLLCPVNGQRPQYVQLGSIVYDIKNMGVKQPEGFQKTAQKYLSKGELYDDQGYFILDTSVRGNLNTGHHFSEEYDPNTPKSGVIGPKLNPAQCDALLEYLKTI</sequence>
<keyword evidence="3 4" id="KW-0408">Iron</keyword>
<dbReference type="PANTHER" id="PTHR30600">
    <property type="entry name" value="CYTOCHROME C PEROXIDASE-RELATED"/>
    <property type="match status" value="1"/>
</dbReference>
<keyword evidence="7" id="KW-1185">Reference proteome</keyword>
<name>A0A934JZ61_9GAMM</name>
<dbReference type="RefSeq" id="WP_199470354.1">
    <property type="nucleotide sequence ID" value="NZ_JAEMNX010000038.1"/>
</dbReference>
<dbReference type="PROSITE" id="PS51007">
    <property type="entry name" value="CYTC"/>
    <property type="match status" value="1"/>
</dbReference>
<dbReference type="SUPFAM" id="SSF46626">
    <property type="entry name" value="Cytochrome c"/>
    <property type="match status" value="1"/>
</dbReference>
<evidence type="ECO:0000256" key="1">
    <source>
        <dbReference type="ARBA" id="ARBA00022617"/>
    </source>
</evidence>
<dbReference type="EMBL" id="JAEMNX010000038">
    <property type="protein sequence ID" value="MBJ7539960.1"/>
    <property type="molecule type" value="Genomic_DNA"/>
</dbReference>
<dbReference type="InterPro" id="IPR051395">
    <property type="entry name" value="Cytochrome_c_Peroxidase/MauG"/>
</dbReference>
<evidence type="ECO:0000256" key="2">
    <source>
        <dbReference type="ARBA" id="ARBA00022723"/>
    </source>
</evidence>
<comment type="caution">
    <text evidence="6">The sequence shown here is derived from an EMBL/GenBank/DDBJ whole genome shotgun (WGS) entry which is preliminary data.</text>
</comment>
<dbReference type="Pfam" id="PF21419">
    <property type="entry name" value="RoxA-like_Cyt-c"/>
    <property type="match status" value="1"/>
</dbReference>
<reference evidence="6" key="1">
    <citation type="submission" date="2020-12" db="EMBL/GenBank/DDBJ databases">
        <title>Marinomonas arctica sp. nov., a psychrotolerant bacterium isolated from the Arctic.</title>
        <authorList>
            <person name="Zhang Y."/>
        </authorList>
    </citation>
    <scope>NUCLEOTIDE SEQUENCE</scope>
    <source>
        <strain evidence="6">C1424</strain>
    </source>
</reference>
<evidence type="ECO:0000256" key="4">
    <source>
        <dbReference type="PROSITE-ProRule" id="PRU00433"/>
    </source>
</evidence>